<organism evidence="3 4">
    <name type="scientific">Polymorphum gilvum (strain LMG 25793 / CGMCC 1.9160 / SL003B-26A1)</name>
    <dbReference type="NCBI Taxonomy" id="991905"/>
    <lineage>
        <taxon>Bacteria</taxon>
        <taxon>Pseudomonadati</taxon>
        <taxon>Pseudomonadota</taxon>
        <taxon>Alphaproteobacteria</taxon>
        <taxon>Rhodobacterales</taxon>
        <taxon>Paracoccaceae</taxon>
        <taxon>Polymorphum</taxon>
    </lineage>
</organism>
<keyword evidence="4" id="KW-1185">Reference proteome</keyword>
<feature type="region of interest" description="Disordered" evidence="1">
    <location>
        <begin position="14"/>
        <end position="40"/>
    </location>
</feature>
<dbReference type="InterPro" id="IPR021830">
    <property type="entry name" value="DUF3422"/>
</dbReference>
<proteinExistence type="predicted"/>
<sequence length="469" mass="50791">MVLAAFLHDDKSGVSGNGEAMDANDSISPPATDAPALPDGRLPAFEPHTLRPFVLGEIHARPFRPVATPRIVLHYAFTCDAEQARADRLWLAERCASQGGPSPDEGMRSHAFAFGAGLLRWEQHAEFITYTWDGPAAAMAPFGGVPGSHPFGSGFRAPGPLLSAVRLDLLPSGADDLQVVERHFDPASLSAFQADGEAAIAATDFRQDGDGMTRILVLNRSMNENQAGAFVQRLLEIETYRTLALLGLPVAIRLAPEIGRIERDLVEITAHIQDTSGLEPNRALLEKLSSLAADLEAGAAASAYRFGASRAYYEIVKARLQAIAESPLPGHMGMSAFLTRRLAPAMRTCQAMEDRQANLSRKLARATTLLRTRVDVDLEQQNRNLLESMNRRARLQLRLQQTVEGLSVAAISYYIVGLIGYLAKAAKDAGLPMLEPAVATGVSVPVVLLVIWHTIRRIRAHHAEGDDGH</sequence>
<evidence type="ECO:0000256" key="2">
    <source>
        <dbReference type="SAM" id="Phobius"/>
    </source>
</evidence>
<keyword evidence="2" id="KW-0472">Membrane</keyword>
<evidence type="ECO:0000313" key="4">
    <source>
        <dbReference type="Proteomes" id="UP000008130"/>
    </source>
</evidence>
<dbReference type="PATRIC" id="fig|991905.3.peg.3593"/>
<dbReference type="STRING" id="991905.SL003B_3480"/>
<dbReference type="HOGENOM" id="CLU_035873_0_0_5"/>
<dbReference type="eggNOG" id="COG4949">
    <property type="taxonomic scope" value="Bacteria"/>
</dbReference>
<keyword evidence="2 3" id="KW-0812">Transmembrane</keyword>
<evidence type="ECO:0000313" key="3">
    <source>
        <dbReference type="EMBL" id="ADZ71902.1"/>
    </source>
</evidence>
<name>F2J067_POLGS</name>
<feature type="transmembrane region" description="Helical" evidence="2">
    <location>
        <begin position="402"/>
        <end position="423"/>
    </location>
</feature>
<feature type="transmembrane region" description="Helical" evidence="2">
    <location>
        <begin position="429"/>
        <end position="452"/>
    </location>
</feature>
<dbReference type="AlphaFoldDB" id="F2J067"/>
<dbReference type="EMBL" id="CP002568">
    <property type="protein sequence ID" value="ADZ71902.1"/>
    <property type="molecule type" value="Genomic_DNA"/>
</dbReference>
<protein>
    <submittedName>
        <fullName evidence="3">Hypothetical transmembrane protein</fullName>
    </submittedName>
</protein>
<reference evidence="3 4" key="1">
    <citation type="journal article" date="2011" name="J. Bacteriol.">
        <title>Complete genome sequence of Polymorphum gilvum SL003B-26A1T, a crude oil-degrading bacterium from oil-polluted saline soil.</title>
        <authorList>
            <person name="Li S.G."/>
            <person name="Tang Y.Q."/>
            <person name="Nie Y."/>
            <person name="Cai M."/>
            <person name="Wu X.L."/>
        </authorList>
    </citation>
    <scope>NUCLEOTIDE SEQUENCE [LARGE SCALE GENOMIC DNA]</scope>
    <source>
        <strain evidence="4">LMG 25793 / CGMCC 1.9160 / SL003B-26A1</strain>
    </source>
</reference>
<gene>
    <name evidence="3" type="ordered locus">SL003B_3480</name>
</gene>
<keyword evidence="2" id="KW-1133">Transmembrane helix</keyword>
<accession>F2J067</accession>
<dbReference type="KEGG" id="pgv:SL003B_3480"/>
<evidence type="ECO:0000256" key="1">
    <source>
        <dbReference type="SAM" id="MobiDB-lite"/>
    </source>
</evidence>
<dbReference type="Proteomes" id="UP000008130">
    <property type="component" value="Chromosome"/>
</dbReference>
<dbReference type="Pfam" id="PF11902">
    <property type="entry name" value="DUF3422"/>
    <property type="match status" value="1"/>
</dbReference>